<keyword evidence="1" id="KW-0808">Transferase</keyword>
<evidence type="ECO:0000256" key="4">
    <source>
        <dbReference type="PIRSR" id="PIRSR620019-2"/>
    </source>
</evidence>
<reference evidence="6 7" key="1">
    <citation type="submission" date="2015-07" db="EMBL/GenBank/DDBJ databases">
        <title>Genome sequence of Leptolinea tardivitalis DSM 16556.</title>
        <authorList>
            <person name="Hemp J."/>
            <person name="Ward L.M."/>
            <person name="Pace L.A."/>
            <person name="Fischer W.W."/>
        </authorList>
    </citation>
    <scope>NUCLEOTIDE SEQUENCE [LARGE SCALE GENOMIC DNA]</scope>
    <source>
        <strain evidence="6 7">YMTK-2</strain>
    </source>
</reference>
<comment type="caution">
    <text evidence="6">The sequence shown here is derived from an EMBL/GenBank/DDBJ whole genome shotgun (WGS) entry which is preliminary data.</text>
</comment>
<evidence type="ECO:0000259" key="5">
    <source>
        <dbReference type="Pfam" id="PF17836"/>
    </source>
</evidence>
<feature type="domain" description="PglD N-terminal" evidence="5">
    <location>
        <begin position="21"/>
        <end position="102"/>
    </location>
</feature>
<gene>
    <name evidence="6" type="ORF">ADM99_12210</name>
</gene>
<dbReference type="NCBIfam" id="TIGR03570">
    <property type="entry name" value="NeuD_NnaD"/>
    <property type="match status" value="1"/>
</dbReference>
<dbReference type="SUPFAM" id="SSF51161">
    <property type="entry name" value="Trimeric LpxA-like enzymes"/>
    <property type="match status" value="1"/>
</dbReference>
<dbReference type="Gene3D" id="2.160.10.10">
    <property type="entry name" value="Hexapeptide repeat proteins"/>
    <property type="match status" value="1"/>
</dbReference>
<keyword evidence="7" id="KW-1185">Reference proteome</keyword>
<dbReference type="PANTHER" id="PTHR43300:SF7">
    <property type="entry name" value="UDP-N-ACETYLBACILLOSAMINE N-ACETYLTRANSFERASE"/>
    <property type="match status" value="1"/>
</dbReference>
<dbReference type="InterPro" id="IPR011004">
    <property type="entry name" value="Trimer_LpxA-like_sf"/>
</dbReference>
<dbReference type="EMBL" id="LGCK01000012">
    <property type="protein sequence ID" value="KPL71043.1"/>
    <property type="molecule type" value="Genomic_DNA"/>
</dbReference>
<feature type="site" description="Increases basicity of active site His" evidence="3">
    <location>
        <position position="158"/>
    </location>
</feature>
<dbReference type="Proteomes" id="UP000050430">
    <property type="component" value="Unassembled WGS sequence"/>
</dbReference>
<dbReference type="Gene3D" id="3.40.50.20">
    <property type="match status" value="1"/>
</dbReference>
<feature type="active site" description="Proton acceptor" evidence="3">
    <location>
        <position position="157"/>
    </location>
</feature>
<sequence>MSNTNINWKSLIPPWIDETTVLLFGGGGHGKTLIDLTRELDAYQIGGIVDDNLEPGSHVMDLPVFGGSDILEDLYNVGFRQAANSVGGIGNVQARVLVFEKLKKVGFSFPILVHPTAWIEPSAILEPAVQILPLTYVGTDSRIGFGSLLNSHVVVSHDCYIGEYVNLSPGATLAGGVKIDDRAQIGMGVTINLNLTIGAEARIGNGATIKADVPPGGRVYAGQIWPERSTSS</sequence>
<organism evidence="6 7">
    <name type="scientific">Leptolinea tardivitalis</name>
    <dbReference type="NCBI Taxonomy" id="229920"/>
    <lineage>
        <taxon>Bacteria</taxon>
        <taxon>Bacillati</taxon>
        <taxon>Chloroflexota</taxon>
        <taxon>Anaerolineae</taxon>
        <taxon>Anaerolineales</taxon>
        <taxon>Anaerolineaceae</taxon>
        <taxon>Leptolinea</taxon>
    </lineage>
</organism>
<dbReference type="OrthoDB" id="9801456at2"/>
<dbReference type="Pfam" id="PF17836">
    <property type="entry name" value="PglD_N"/>
    <property type="match status" value="1"/>
</dbReference>
<protein>
    <recommendedName>
        <fullName evidence="5">PglD N-terminal domain-containing protein</fullName>
    </recommendedName>
</protein>
<evidence type="ECO:0000313" key="6">
    <source>
        <dbReference type="EMBL" id="KPL71043.1"/>
    </source>
</evidence>
<name>A0A0P6XPG9_9CHLR</name>
<evidence type="ECO:0000256" key="3">
    <source>
        <dbReference type="PIRSR" id="PIRSR620019-1"/>
    </source>
</evidence>
<evidence type="ECO:0000313" key="7">
    <source>
        <dbReference type="Proteomes" id="UP000050430"/>
    </source>
</evidence>
<dbReference type="AlphaFoldDB" id="A0A0P6XPG9"/>
<dbReference type="CDD" id="cd03360">
    <property type="entry name" value="LbH_AT_putative"/>
    <property type="match status" value="1"/>
</dbReference>
<proteinExistence type="predicted"/>
<dbReference type="GO" id="GO:0016740">
    <property type="term" value="F:transferase activity"/>
    <property type="evidence" value="ECO:0007669"/>
    <property type="project" value="UniProtKB-KW"/>
</dbReference>
<dbReference type="InterPro" id="IPR020019">
    <property type="entry name" value="AcTrfase_PglD-like"/>
</dbReference>
<dbReference type="InterPro" id="IPR050179">
    <property type="entry name" value="Trans_hexapeptide_repeat"/>
</dbReference>
<dbReference type="InterPro" id="IPR018357">
    <property type="entry name" value="Hexapep_transf_CS"/>
</dbReference>
<evidence type="ECO:0000256" key="2">
    <source>
        <dbReference type="ARBA" id="ARBA00022737"/>
    </source>
</evidence>
<dbReference type="STRING" id="229920.ADM99_12210"/>
<keyword evidence="2" id="KW-0677">Repeat</keyword>
<dbReference type="InterPro" id="IPR001451">
    <property type="entry name" value="Hexapep"/>
</dbReference>
<dbReference type="RefSeq" id="WP_062422779.1">
    <property type="nucleotide sequence ID" value="NZ_BBYA01000011.1"/>
</dbReference>
<dbReference type="Pfam" id="PF00132">
    <property type="entry name" value="Hexapep"/>
    <property type="match status" value="1"/>
</dbReference>
<dbReference type="InterPro" id="IPR041561">
    <property type="entry name" value="PglD_N"/>
</dbReference>
<dbReference type="PROSITE" id="PS00101">
    <property type="entry name" value="HEXAPEP_TRANSFERASES"/>
    <property type="match status" value="1"/>
</dbReference>
<dbReference type="PANTHER" id="PTHR43300">
    <property type="entry name" value="ACETYLTRANSFERASE"/>
    <property type="match status" value="1"/>
</dbReference>
<feature type="binding site" evidence="4">
    <location>
        <position position="90"/>
    </location>
    <ligand>
        <name>substrate</name>
    </ligand>
</feature>
<evidence type="ECO:0000256" key="1">
    <source>
        <dbReference type="ARBA" id="ARBA00022679"/>
    </source>
</evidence>
<accession>A0A0P6XPG9</accession>